<comment type="subcellular location">
    <subcellularLocation>
        <location evidence="1 9">Cell membrane</location>
        <topology evidence="1">Multi-pass membrane protein</topology>
    </subcellularLocation>
    <subcellularLocation>
        <location evidence="9">Bacterial flagellum basal body</location>
    </subcellularLocation>
</comment>
<dbReference type="InterPro" id="IPR002191">
    <property type="entry name" value="Bac_export_3"/>
</dbReference>
<evidence type="ECO:0000256" key="1">
    <source>
        <dbReference type="ARBA" id="ARBA00004651"/>
    </source>
</evidence>
<comment type="similarity">
    <text evidence="2 9">Belongs to the FliQ/MopD/SpaQ family.</text>
</comment>
<dbReference type="NCBIfam" id="TIGR01402">
    <property type="entry name" value="fliQ"/>
    <property type="match status" value="1"/>
</dbReference>
<evidence type="ECO:0000256" key="2">
    <source>
        <dbReference type="ARBA" id="ARBA00006156"/>
    </source>
</evidence>
<dbReference type="RefSeq" id="WP_073148716.1">
    <property type="nucleotide sequence ID" value="NZ_FRAG01000015.1"/>
</dbReference>
<feature type="transmembrane region" description="Helical" evidence="9">
    <location>
        <begin position="13"/>
        <end position="38"/>
    </location>
</feature>
<dbReference type="PRINTS" id="PR00952">
    <property type="entry name" value="TYPE3IMQPROT"/>
</dbReference>
<dbReference type="GO" id="GO:0044780">
    <property type="term" value="P:bacterial-type flagellum assembly"/>
    <property type="evidence" value="ECO:0007669"/>
    <property type="project" value="InterPro"/>
</dbReference>
<gene>
    <name evidence="9" type="primary">fliQ</name>
    <name evidence="10" type="ORF">SAMN02745912_01604</name>
</gene>
<comment type="function">
    <text evidence="9">Role in flagellar biosynthesis.</text>
</comment>
<dbReference type="GO" id="GO:0009425">
    <property type="term" value="C:bacterial-type flagellum basal body"/>
    <property type="evidence" value="ECO:0007669"/>
    <property type="project" value="UniProtKB-SubCell"/>
</dbReference>
<evidence type="ECO:0000256" key="9">
    <source>
        <dbReference type="RuleBase" id="RU364090"/>
    </source>
</evidence>
<dbReference type="InterPro" id="IPR006305">
    <property type="entry name" value="FliQ"/>
</dbReference>
<evidence type="ECO:0000256" key="3">
    <source>
        <dbReference type="ARBA" id="ARBA00021718"/>
    </source>
</evidence>
<dbReference type="Proteomes" id="UP000184465">
    <property type="component" value="Unassembled WGS sequence"/>
</dbReference>
<evidence type="ECO:0000256" key="6">
    <source>
        <dbReference type="ARBA" id="ARBA00022989"/>
    </source>
</evidence>
<dbReference type="PANTHER" id="PTHR34040">
    <property type="entry name" value="FLAGELLAR BIOSYNTHETIC PROTEIN FLIQ"/>
    <property type="match status" value="1"/>
</dbReference>
<dbReference type="STRING" id="1121301.SAMN02745912_01604"/>
<keyword evidence="11" id="KW-1185">Reference proteome</keyword>
<dbReference type="AlphaFoldDB" id="A0A1M6N6V4"/>
<reference evidence="10 11" key="1">
    <citation type="submission" date="2016-11" db="EMBL/GenBank/DDBJ databases">
        <authorList>
            <person name="Jaros S."/>
            <person name="Januszkiewicz K."/>
            <person name="Wedrychowicz H."/>
        </authorList>
    </citation>
    <scope>NUCLEOTIDE SEQUENCE [LARGE SCALE GENOMIC DNA]</scope>
    <source>
        <strain evidence="10 11">DSM 15212</strain>
    </source>
</reference>
<keyword evidence="6 9" id="KW-1133">Transmembrane helix</keyword>
<keyword evidence="10" id="KW-0969">Cilium</keyword>
<feature type="transmembrane region" description="Helical" evidence="9">
    <location>
        <begin position="50"/>
        <end position="70"/>
    </location>
</feature>
<protein>
    <recommendedName>
        <fullName evidence="3 9">Flagellar biosynthetic protein FliQ</fullName>
    </recommendedName>
</protein>
<dbReference type="PANTHER" id="PTHR34040:SF2">
    <property type="entry name" value="FLAGELLAR BIOSYNTHETIC PROTEIN FLIQ"/>
    <property type="match status" value="1"/>
</dbReference>
<keyword evidence="10" id="KW-0282">Flagellum</keyword>
<keyword evidence="5 9" id="KW-0812">Transmembrane</keyword>
<evidence type="ECO:0000256" key="5">
    <source>
        <dbReference type="ARBA" id="ARBA00022692"/>
    </source>
</evidence>
<evidence type="ECO:0000256" key="7">
    <source>
        <dbReference type="ARBA" id="ARBA00023136"/>
    </source>
</evidence>
<accession>A0A1M6N6V4</accession>
<dbReference type="Pfam" id="PF01313">
    <property type="entry name" value="Bac_export_3"/>
    <property type="match status" value="1"/>
</dbReference>
<dbReference type="GO" id="GO:0009306">
    <property type="term" value="P:protein secretion"/>
    <property type="evidence" value="ECO:0007669"/>
    <property type="project" value="InterPro"/>
</dbReference>
<keyword evidence="10" id="KW-0966">Cell projection</keyword>
<evidence type="ECO:0000256" key="8">
    <source>
        <dbReference type="ARBA" id="ARBA00023143"/>
    </source>
</evidence>
<dbReference type="PIRSF" id="PIRSF004669">
    <property type="entry name" value="FliQ"/>
    <property type="match status" value="1"/>
</dbReference>
<evidence type="ECO:0000256" key="4">
    <source>
        <dbReference type="ARBA" id="ARBA00022475"/>
    </source>
</evidence>
<proteinExistence type="inferred from homology"/>
<evidence type="ECO:0000313" key="10">
    <source>
        <dbReference type="EMBL" id="SHJ91448.1"/>
    </source>
</evidence>
<keyword evidence="7 9" id="KW-0472">Membrane</keyword>
<keyword evidence="8 9" id="KW-0975">Bacterial flagellum</keyword>
<dbReference type="GO" id="GO:0005886">
    <property type="term" value="C:plasma membrane"/>
    <property type="evidence" value="ECO:0007669"/>
    <property type="project" value="UniProtKB-SubCell"/>
</dbReference>
<sequence>MDEGLVLDLFQQALYHIILLASPLLLAGLFVGLAVSIFQATTQIQEATLAFVPKILAVFLTLVLLGPWLLKKSTEFTTYIFSNINNFVK</sequence>
<organism evidence="10 11">
    <name type="scientific">Paramaledivibacter caminithermalis (strain DSM 15212 / CIP 107654 / DViRD3)</name>
    <name type="common">Clostridium caminithermale</name>
    <dbReference type="NCBI Taxonomy" id="1121301"/>
    <lineage>
        <taxon>Bacteria</taxon>
        <taxon>Bacillati</taxon>
        <taxon>Bacillota</taxon>
        <taxon>Clostridia</taxon>
        <taxon>Peptostreptococcales</taxon>
        <taxon>Caminicellaceae</taxon>
        <taxon>Paramaledivibacter</taxon>
    </lineage>
</organism>
<name>A0A1M6N6V4_PARC5</name>
<keyword evidence="4 9" id="KW-1003">Cell membrane</keyword>
<dbReference type="OrthoDB" id="9806440at2"/>
<evidence type="ECO:0000313" key="11">
    <source>
        <dbReference type="Proteomes" id="UP000184465"/>
    </source>
</evidence>
<dbReference type="EMBL" id="FRAG01000015">
    <property type="protein sequence ID" value="SHJ91448.1"/>
    <property type="molecule type" value="Genomic_DNA"/>
</dbReference>